<gene>
    <name evidence="1" type="ORF">RF11_07165</name>
</gene>
<dbReference type="AlphaFoldDB" id="A0A0C2N2Y0"/>
<dbReference type="EMBL" id="JWZT01002882">
    <property type="protein sequence ID" value="KII68232.1"/>
    <property type="molecule type" value="Genomic_DNA"/>
</dbReference>
<proteinExistence type="predicted"/>
<accession>A0A0C2N2Y0</accession>
<comment type="caution">
    <text evidence="1">The sequence shown here is derived from an EMBL/GenBank/DDBJ whole genome shotgun (WGS) entry which is preliminary data.</text>
</comment>
<evidence type="ECO:0000313" key="1">
    <source>
        <dbReference type="EMBL" id="KII68232.1"/>
    </source>
</evidence>
<evidence type="ECO:0000313" key="2">
    <source>
        <dbReference type="Proteomes" id="UP000031668"/>
    </source>
</evidence>
<name>A0A0C2N2Y0_THEKT</name>
<protein>
    <submittedName>
        <fullName evidence="1">Uncharacterized protein</fullName>
    </submittedName>
</protein>
<keyword evidence="2" id="KW-1185">Reference proteome</keyword>
<sequence>MEGNRNWKESARVTIFHMRALSIILETTGYVHVPYTYCNETVYPAVRLCYEIMYHFKDDEEVWESTSEVMVHLFRLSQLYEYHGQSDSDTVIMKHGLKFLTGKDFNAYPRVVERLLKLYGRSIFTKTPVFKRIFYPEYDFEIVEKLITLASRGLLSNDENTFNECLGTLIELFVHPSISVSNE</sequence>
<dbReference type="Proteomes" id="UP000031668">
    <property type="component" value="Unassembled WGS sequence"/>
</dbReference>
<organism evidence="1 2">
    <name type="scientific">Thelohanellus kitauei</name>
    <name type="common">Myxosporean</name>
    <dbReference type="NCBI Taxonomy" id="669202"/>
    <lineage>
        <taxon>Eukaryota</taxon>
        <taxon>Metazoa</taxon>
        <taxon>Cnidaria</taxon>
        <taxon>Myxozoa</taxon>
        <taxon>Myxosporea</taxon>
        <taxon>Bivalvulida</taxon>
        <taxon>Platysporina</taxon>
        <taxon>Myxobolidae</taxon>
        <taxon>Thelohanellus</taxon>
    </lineage>
</organism>
<reference evidence="1 2" key="1">
    <citation type="journal article" date="2014" name="Genome Biol. Evol.">
        <title>The genome of the myxosporean Thelohanellus kitauei shows adaptations to nutrient acquisition within its fish host.</title>
        <authorList>
            <person name="Yang Y."/>
            <person name="Xiong J."/>
            <person name="Zhou Z."/>
            <person name="Huo F."/>
            <person name="Miao W."/>
            <person name="Ran C."/>
            <person name="Liu Y."/>
            <person name="Zhang J."/>
            <person name="Feng J."/>
            <person name="Wang M."/>
            <person name="Wang M."/>
            <person name="Wang L."/>
            <person name="Yao B."/>
        </authorList>
    </citation>
    <scope>NUCLEOTIDE SEQUENCE [LARGE SCALE GENOMIC DNA]</scope>
    <source>
        <strain evidence="1">Wuqing</strain>
    </source>
</reference>